<organism evidence="1 2">
    <name type="scientific">Chaetomium tenue</name>
    <dbReference type="NCBI Taxonomy" id="1854479"/>
    <lineage>
        <taxon>Eukaryota</taxon>
        <taxon>Fungi</taxon>
        <taxon>Dikarya</taxon>
        <taxon>Ascomycota</taxon>
        <taxon>Pezizomycotina</taxon>
        <taxon>Sordariomycetes</taxon>
        <taxon>Sordariomycetidae</taxon>
        <taxon>Sordariales</taxon>
        <taxon>Chaetomiaceae</taxon>
        <taxon>Chaetomium</taxon>
    </lineage>
</organism>
<evidence type="ECO:0000313" key="2">
    <source>
        <dbReference type="Proteomes" id="UP000724584"/>
    </source>
</evidence>
<accession>A0ACB7P490</accession>
<evidence type="ECO:0000313" key="1">
    <source>
        <dbReference type="EMBL" id="KAH6623813.1"/>
    </source>
</evidence>
<dbReference type="Proteomes" id="UP000724584">
    <property type="component" value="Unassembled WGS sequence"/>
</dbReference>
<dbReference type="EMBL" id="JAGIZQ010000006">
    <property type="protein sequence ID" value="KAH6623813.1"/>
    <property type="molecule type" value="Genomic_DNA"/>
</dbReference>
<comment type="caution">
    <text evidence="1">The sequence shown here is derived from an EMBL/GenBank/DDBJ whole genome shotgun (WGS) entry which is preliminary data.</text>
</comment>
<proteinExistence type="predicted"/>
<keyword evidence="2" id="KW-1185">Reference proteome</keyword>
<reference evidence="1 2" key="1">
    <citation type="journal article" date="2021" name="Nat. Commun.">
        <title>Genetic determinants of endophytism in the Arabidopsis root mycobiome.</title>
        <authorList>
            <person name="Mesny F."/>
            <person name="Miyauchi S."/>
            <person name="Thiergart T."/>
            <person name="Pickel B."/>
            <person name="Atanasova L."/>
            <person name="Karlsson M."/>
            <person name="Huettel B."/>
            <person name="Barry K.W."/>
            <person name="Haridas S."/>
            <person name="Chen C."/>
            <person name="Bauer D."/>
            <person name="Andreopoulos W."/>
            <person name="Pangilinan J."/>
            <person name="LaButti K."/>
            <person name="Riley R."/>
            <person name="Lipzen A."/>
            <person name="Clum A."/>
            <person name="Drula E."/>
            <person name="Henrissat B."/>
            <person name="Kohler A."/>
            <person name="Grigoriev I.V."/>
            <person name="Martin F.M."/>
            <person name="Hacquard S."/>
        </authorList>
    </citation>
    <scope>NUCLEOTIDE SEQUENCE [LARGE SCALE GENOMIC DNA]</scope>
    <source>
        <strain evidence="1 2">MPI-SDFR-AT-0079</strain>
    </source>
</reference>
<feature type="non-terminal residue" evidence="1">
    <location>
        <position position="531"/>
    </location>
</feature>
<gene>
    <name evidence="1" type="ORF">F5144DRAFT_519275</name>
</gene>
<protein>
    <submittedName>
        <fullName evidence="1">Uncharacterized protein</fullName>
    </submittedName>
</protein>
<name>A0ACB7P490_9PEZI</name>
<sequence length="531" mass="58073">MSGFEVAGVVLGVLPLAVKAAKAYMDILSSMKDAKRNLKALVHDLETEQIRLETTCEVLLDGIVPHSLIDRPVRAPLGPEWALYSDQLRLRLWTTSTKFEEQVSQMLGAVKELQAKLCMEADGSVCSLPKLTDRVAILRELRRGASFSLKKKDYEEILTRIKTANSILHDLTGQNCGLETSRKHRSQARLVALLRSLTRSIFKGLYSASTSCCAKSHTACLELEPRSTPPKVSRATGWTKSLSFKLARETSSVSATQTLVGVSRGLAVPSVVSPSTPSAHGAGEIYRPCRASDRNSDEPAVDCYGYITHSDRRFELRPLQSPQSSIGRIGRNAVTLREVILGGKPDTVLPPFEYPDKLSVAIAVSVSILHLYSTPWLPKVMSLDDIVFLPENDTTRAFVGASQTTYRPFVVQDLKAESHPSQPQPPKGPRPVNLTVLSLGALLIQLIIGKVVESLDMSGNMDMTSVLERYEAASRLNGEVLTKGGMSYAAAVKWCLDTGLEVAGLEDDRFCQNLYETVVAKLEGDAKYLTA</sequence>